<comment type="caution">
    <text evidence="1">The sequence shown here is derived from an EMBL/GenBank/DDBJ whole genome shotgun (WGS) entry which is preliminary data.</text>
</comment>
<proteinExistence type="predicted"/>
<dbReference type="PANTHER" id="PTHR33321:SF12">
    <property type="entry name" value="PLANT BASIC SECRETORY PROTEIN (BSP) FAMILY PROTEIN"/>
    <property type="match status" value="1"/>
</dbReference>
<gene>
    <name evidence="1" type="ORF">FEF09_24100</name>
</gene>
<organism evidence="1 2">
    <name type="scientific">Chitinophaga pinensis</name>
    <dbReference type="NCBI Taxonomy" id="79329"/>
    <lineage>
        <taxon>Bacteria</taxon>
        <taxon>Pseudomonadati</taxon>
        <taxon>Bacteroidota</taxon>
        <taxon>Chitinophagia</taxon>
        <taxon>Chitinophagales</taxon>
        <taxon>Chitinophagaceae</taxon>
        <taxon>Chitinophaga</taxon>
    </lineage>
</organism>
<evidence type="ECO:0000313" key="2">
    <source>
        <dbReference type="Proteomes" id="UP000318815"/>
    </source>
</evidence>
<dbReference type="InterPro" id="IPR007541">
    <property type="entry name" value="Uncharacterised_BSP"/>
</dbReference>
<dbReference type="PANTHER" id="PTHR33321">
    <property type="match status" value="1"/>
</dbReference>
<name>A0A5C6LKJ4_9BACT</name>
<protein>
    <submittedName>
        <fullName evidence="1">Secretory protein</fullName>
    </submittedName>
</protein>
<dbReference type="OrthoDB" id="211588at2"/>
<reference evidence="1 2" key="1">
    <citation type="submission" date="2019-08" db="EMBL/GenBank/DDBJ databases">
        <title>Whole genome sequencing of chitin degrading bacteria Chitinophaga pinensis YS16.</title>
        <authorList>
            <person name="Singh R.P."/>
            <person name="Manchanda G."/>
            <person name="Maurya I.K."/>
            <person name="Joshi N.K."/>
            <person name="Srivastava A.K."/>
        </authorList>
    </citation>
    <scope>NUCLEOTIDE SEQUENCE [LARGE SCALE GENOMIC DNA]</scope>
    <source>
        <strain evidence="1 2">YS-16</strain>
    </source>
</reference>
<dbReference type="Proteomes" id="UP000318815">
    <property type="component" value="Unassembled WGS sequence"/>
</dbReference>
<dbReference type="Pfam" id="PF04450">
    <property type="entry name" value="BSP"/>
    <property type="match status" value="1"/>
</dbReference>
<accession>A0A5C6LKJ4</accession>
<dbReference type="EMBL" id="VOHS01000037">
    <property type="protein sequence ID" value="TWV95725.1"/>
    <property type="molecule type" value="Genomic_DNA"/>
</dbReference>
<evidence type="ECO:0000313" key="1">
    <source>
        <dbReference type="EMBL" id="TWV95725.1"/>
    </source>
</evidence>
<dbReference type="AlphaFoldDB" id="A0A5C6LKJ4"/>
<keyword evidence="2" id="KW-1185">Reference proteome</keyword>
<sequence>MIIGTLGIFLLSACSKSDIVTPEEKAVNENSGATGEVAALAVPVGTVVYTSNGYKLTLTNNDPNFNETVRQKIVDIFFGTYPQLLTRFNPGVTKSITYVIDPNYSGVAYTSGTTVTYSAAWFQSNPQDVDVATHEIMHIIQAYTGGTPGWLTEGIADLVRYRYGVNNSAAGWSLPAFSSSQSYTNSYRVTARFLAWLENHVSSTIVTNLNTALRNHTYTANTWVTLTGKTVDQLWADYAANPAL</sequence>